<feature type="region of interest" description="Disordered" evidence="1">
    <location>
        <begin position="105"/>
        <end position="125"/>
    </location>
</feature>
<protein>
    <submittedName>
        <fullName evidence="2">Uncharacterized protein</fullName>
    </submittedName>
</protein>
<dbReference type="OrthoDB" id="3538927at2759"/>
<proteinExistence type="predicted"/>
<comment type="caution">
    <text evidence="2">The sequence shown here is derived from an EMBL/GenBank/DDBJ whole genome shotgun (WGS) entry which is preliminary data.</text>
</comment>
<keyword evidence="3" id="KW-1185">Reference proteome</keyword>
<feature type="compositionally biased region" description="Polar residues" evidence="1">
    <location>
        <begin position="110"/>
        <end position="125"/>
    </location>
</feature>
<feature type="region of interest" description="Disordered" evidence="1">
    <location>
        <begin position="167"/>
        <end position="234"/>
    </location>
</feature>
<evidence type="ECO:0000313" key="3">
    <source>
        <dbReference type="Proteomes" id="UP000297299"/>
    </source>
</evidence>
<dbReference type="AlphaFoldDB" id="A0A4Y8D699"/>
<sequence>MEVYISVYDLMLAKAISYGYVKQQVLDILSESHDRVELSTFKHIPDGEKYWMAEQWTWETLCLYFLFDQLSEDTNILAVANESTEFPGEKPKWKRVSNYLKHNLPAAGETSKNTQVEANDSTTSPKLKCKNCLAVGPQSLRDETSEAKISVPKRIVCVDAFPEISSSKQVPKPETRLPPTSTASSSSERGPNKRQKLTESSGVTDENNPKLPGGVSTTVSPLTDAKCQKRKPIHRANRILVTDAQEPQYSSALQETISKM</sequence>
<feature type="compositionally biased region" description="Polar residues" evidence="1">
    <location>
        <begin position="178"/>
        <end position="189"/>
    </location>
</feature>
<gene>
    <name evidence="2" type="ORF">BOTCAL_0128g00010</name>
</gene>
<organism evidence="2 3">
    <name type="scientific">Botryotinia calthae</name>
    <dbReference type="NCBI Taxonomy" id="38488"/>
    <lineage>
        <taxon>Eukaryota</taxon>
        <taxon>Fungi</taxon>
        <taxon>Dikarya</taxon>
        <taxon>Ascomycota</taxon>
        <taxon>Pezizomycotina</taxon>
        <taxon>Leotiomycetes</taxon>
        <taxon>Helotiales</taxon>
        <taxon>Sclerotiniaceae</taxon>
        <taxon>Botryotinia</taxon>
    </lineage>
</organism>
<accession>A0A4Y8D699</accession>
<name>A0A4Y8D699_9HELO</name>
<evidence type="ECO:0000256" key="1">
    <source>
        <dbReference type="SAM" id="MobiDB-lite"/>
    </source>
</evidence>
<evidence type="ECO:0000313" key="2">
    <source>
        <dbReference type="EMBL" id="TEY67241.1"/>
    </source>
</evidence>
<dbReference type="EMBL" id="PHWZ01000128">
    <property type="protein sequence ID" value="TEY67241.1"/>
    <property type="molecule type" value="Genomic_DNA"/>
</dbReference>
<reference evidence="2 3" key="1">
    <citation type="submission" date="2017-11" db="EMBL/GenBank/DDBJ databases">
        <title>Comparative genomics of Botrytis spp.</title>
        <authorList>
            <person name="Valero-Jimenez C.A."/>
            <person name="Tapia P."/>
            <person name="Veloso J."/>
            <person name="Silva-Moreno E."/>
            <person name="Staats M."/>
            <person name="Valdes J.H."/>
            <person name="Van Kan J.A.L."/>
        </authorList>
    </citation>
    <scope>NUCLEOTIDE SEQUENCE [LARGE SCALE GENOMIC DNA]</scope>
    <source>
        <strain evidence="2 3">MUCL2830</strain>
    </source>
</reference>
<dbReference type="Proteomes" id="UP000297299">
    <property type="component" value="Unassembled WGS sequence"/>
</dbReference>